<evidence type="ECO:0000256" key="4">
    <source>
        <dbReference type="ARBA" id="ARBA00022801"/>
    </source>
</evidence>
<evidence type="ECO:0000256" key="9">
    <source>
        <dbReference type="ARBA" id="ARBA00034617"/>
    </source>
</evidence>
<dbReference type="Gene3D" id="3.40.50.300">
    <property type="entry name" value="P-loop containing nucleotide triphosphate hydrolases"/>
    <property type="match status" value="2"/>
</dbReference>
<evidence type="ECO:0000256" key="2">
    <source>
        <dbReference type="ARBA" id="ARBA00022723"/>
    </source>
</evidence>
<evidence type="ECO:0000256" key="7">
    <source>
        <dbReference type="ARBA" id="ARBA00023125"/>
    </source>
</evidence>
<evidence type="ECO:0000256" key="3">
    <source>
        <dbReference type="ARBA" id="ARBA00022741"/>
    </source>
</evidence>
<dbReference type="InterPro" id="IPR032284">
    <property type="entry name" value="RecQ_Zn-bd"/>
</dbReference>
<keyword evidence="2" id="KW-0479">Metal-binding</keyword>
<evidence type="ECO:0000313" key="16">
    <source>
        <dbReference type="Proteomes" id="UP000293874"/>
    </source>
</evidence>
<keyword evidence="5 15" id="KW-0347">Helicase</keyword>
<dbReference type="InterPro" id="IPR036388">
    <property type="entry name" value="WH-like_DNA-bd_sf"/>
</dbReference>
<comment type="catalytic activity">
    <reaction evidence="9">
        <text>Couples ATP hydrolysis with the unwinding of duplex DNA by translocating in the 3'-5' direction.</text>
        <dbReference type="EC" id="5.6.2.4"/>
    </reaction>
</comment>
<dbReference type="Pfam" id="PF16124">
    <property type="entry name" value="RecQ_Zn_bind"/>
    <property type="match status" value="1"/>
</dbReference>
<dbReference type="GO" id="GO:0003677">
    <property type="term" value="F:DNA binding"/>
    <property type="evidence" value="ECO:0007669"/>
    <property type="project" value="UniProtKB-KW"/>
</dbReference>
<evidence type="ECO:0000256" key="8">
    <source>
        <dbReference type="ARBA" id="ARBA00023235"/>
    </source>
</evidence>
<reference evidence="15 16" key="1">
    <citation type="submission" date="2019-02" db="EMBL/GenBank/DDBJ databases">
        <title>Genomic Encyclopedia of Type Strains, Phase IV (KMG-IV): sequencing the most valuable type-strain genomes for metagenomic binning, comparative biology and taxonomic classification.</title>
        <authorList>
            <person name="Goeker M."/>
        </authorList>
    </citation>
    <scope>NUCLEOTIDE SEQUENCE [LARGE SCALE GENOMIC DNA]</scope>
    <source>
        <strain evidence="15 16">DSM 18116</strain>
    </source>
</reference>
<dbReference type="InterPro" id="IPR027417">
    <property type="entry name" value="P-loop_NTPase"/>
</dbReference>
<dbReference type="GO" id="GO:0005524">
    <property type="term" value="F:ATP binding"/>
    <property type="evidence" value="ECO:0007669"/>
    <property type="project" value="UniProtKB-KW"/>
</dbReference>
<dbReference type="SMART" id="SM00487">
    <property type="entry name" value="DEXDc"/>
    <property type="match status" value="1"/>
</dbReference>
<organism evidence="15 16">
    <name type="scientific">Pseudobacter ginsenosidimutans</name>
    <dbReference type="NCBI Taxonomy" id="661488"/>
    <lineage>
        <taxon>Bacteria</taxon>
        <taxon>Pseudomonadati</taxon>
        <taxon>Bacteroidota</taxon>
        <taxon>Chitinophagia</taxon>
        <taxon>Chitinophagales</taxon>
        <taxon>Chitinophagaceae</taxon>
        <taxon>Pseudobacter</taxon>
    </lineage>
</organism>
<dbReference type="GO" id="GO:0043590">
    <property type="term" value="C:bacterial nucleoid"/>
    <property type="evidence" value="ECO:0007669"/>
    <property type="project" value="TreeGrafter"/>
</dbReference>
<dbReference type="PROSITE" id="PS51192">
    <property type="entry name" value="HELICASE_ATP_BIND_1"/>
    <property type="match status" value="1"/>
</dbReference>
<dbReference type="GO" id="GO:0005737">
    <property type="term" value="C:cytoplasm"/>
    <property type="evidence" value="ECO:0007669"/>
    <property type="project" value="TreeGrafter"/>
</dbReference>
<evidence type="ECO:0000259" key="13">
    <source>
        <dbReference type="PROSITE" id="PS51192"/>
    </source>
</evidence>
<dbReference type="EMBL" id="SGXA01000002">
    <property type="protein sequence ID" value="RZS71187.1"/>
    <property type="molecule type" value="Genomic_DNA"/>
</dbReference>
<dbReference type="SMART" id="SM00490">
    <property type="entry name" value="HELICc"/>
    <property type="match status" value="1"/>
</dbReference>
<dbReference type="PANTHER" id="PTHR13710">
    <property type="entry name" value="DNA HELICASE RECQ FAMILY MEMBER"/>
    <property type="match status" value="1"/>
</dbReference>
<keyword evidence="7" id="KW-0238">DNA-binding</keyword>
<dbReference type="GO" id="GO:0030894">
    <property type="term" value="C:replisome"/>
    <property type="evidence" value="ECO:0007669"/>
    <property type="project" value="TreeGrafter"/>
</dbReference>
<dbReference type="RefSeq" id="WP_130541714.1">
    <property type="nucleotide sequence ID" value="NZ_CP042431.1"/>
</dbReference>
<dbReference type="NCBIfam" id="TIGR00614">
    <property type="entry name" value="recQ_fam"/>
    <property type="match status" value="1"/>
</dbReference>
<dbReference type="Proteomes" id="UP000293874">
    <property type="component" value="Unassembled WGS sequence"/>
</dbReference>
<dbReference type="CDD" id="cd17920">
    <property type="entry name" value="DEXHc_RecQ"/>
    <property type="match status" value="1"/>
</dbReference>
<dbReference type="GO" id="GO:0016787">
    <property type="term" value="F:hydrolase activity"/>
    <property type="evidence" value="ECO:0007669"/>
    <property type="project" value="UniProtKB-KW"/>
</dbReference>
<evidence type="ECO:0000256" key="1">
    <source>
        <dbReference type="ARBA" id="ARBA00005446"/>
    </source>
</evidence>
<evidence type="ECO:0000256" key="11">
    <source>
        <dbReference type="ARBA" id="ARBA00044535"/>
    </source>
</evidence>
<dbReference type="Pfam" id="PF00271">
    <property type="entry name" value="Helicase_C"/>
    <property type="match status" value="1"/>
</dbReference>
<dbReference type="SUPFAM" id="SSF52540">
    <property type="entry name" value="P-loop containing nucleoside triphosphate hydrolases"/>
    <property type="match status" value="1"/>
</dbReference>
<evidence type="ECO:0000313" key="15">
    <source>
        <dbReference type="EMBL" id="RZS71187.1"/>
    </source>
</evidence>
<feature type="domain" description="Helicase ATP-binding" evidence="13">
    <location>
        <begin position="25"/>
        <end position="193"/>
    </location>
</feature>
<gene>
    <name evidence="15" type="ORF">EV199_3088</name>
</gene>
<dbReference type="EC" id="5.6.2.4" evidence="10"/>
<keyword evidence="3" id="KW-0547">Nucleotide-binding</keyword>
<dbReference type="Gene3D" id="1.10.10.10">
    <property type="entry name" value="Winged helix-like DNA-binding domain superfamily/Winged helix DNA-binding domain"/>
    <property type="match status" value="1"/>
</dbReference>
<dbReference type="GO" id="GO:0043138">
    <property type="term" value="F:3'-5' DNA helicase activity"/>
    <property type="evidence" value="ECO:0007669"/>
    <property type="project" value="UniProtKB-EC"/>
</dbReference>
<comment type="caution">
    <text evidence="15">The sequence shown here is derived from an EMBL/GenBank/DDBJ whole genome shotgun (WGS) entry which is preliminary data.</text>
</comment>
<comment type="similarity">
    <text evidence="1">Belongs to the helicase family. RecQ subfamily.</text>
</comment>
<keyword evidence="8" id="KW-0413">Isomerase</keyword>
<dbReference type="InterPro" id="IPR004589">
    <property type="entry name" value="DNA_helicase_ATP-dep_RecQ"/>
</dbReference>
<feature type="domain" description="Helicase C-terminal" evidence="14">
    <location>
        <begin position="217"/>
        <end position="363"/>
    </location>
</feature>
<dbReference type="GO" id="GO:0006310">
    <property type="term" value="P:DNA recombination"/>
    <property type="evidence" value="ECO:0007669"/>
    <property type="project" value="InterPro"/>
</dbReference>
<dbReference type="InterPro" id="IPR001650">
    <property type="entry name" value="Helicase_C-like"/>
</dbReference>
<evidence type="ECO:0000256" key="12">
    <source>
        <dbReference type="ARBA" id="ARBA00044550"/>
    </source>
</evidence>
<evidence type="ECO:0000259" key="14">
    <source>
        <dbReference type="PROSITE" id="PS51194"/>
    </source>
</evidence>
<dbReference type="InterPro" id="IPR011545">
    <property type="entry name" value="DEAD/DEAH_box_helicase_dom"/>
</dbReference>
<keyword evidence="16" id="KW-1185">Reference proteome</keyword>
<evidence type="ECO:0000256" key="10">
    <source>
        <dbReference type="ARBA" id="ARBA00034808"/>
    </source>
</evidence>
<dbReference type="InterPro" id="IPR014001">
    <property type="entry name" value="Helicase_ATP-bd"/>
</dbReference>
<name>A0A4Q7MRG6_9BACT</name>
<dbReference type="OrthoDB" id="9763310at2"/>
<proteinExistence type="inferred from homology"/>
<dbReference type="GO" id="GO:0046872">
    <property type="term" value="F:metal ion binding"/>
    <property type="evidence" value="ECO:0007669"/>
    <property type="project" value="UniProtKB-KW"/>
</dbReference>
<sequence length="635" mass="72924">MAYIHSLLKEYFKHDAFRPMQEDIINAVLDREDTLAILPTGGGKSLCFQIPALAQDGLCLVISPLIALMKDQVENLRKKGITAYAIDSGMTRKDVINILKVATESNCKFLYVSPERLETTLFREYLPGLNLCLIAVDEAHCISQWGYDFRPSYLKIAALRDEVGDVPILALTASATPEVQEDICARLDFIGRNIFRTSFARPNLSYSVFNVDSKLSKLRDILEKVPGSSIVYCRSRKRTKQISDQLNVYGIQADCYHAGLTREERNRRQEAWIRNDIRTIVCTNAFGMGIDKPDVRLVVHADPPDCMENYYQEAGRAGRDGKKSYAVLLYDHTDPEELRALPGIRFPRSEDIKKIYTDVMNYIQVPTGLGGGAYYDFELNDLIAKFHPEPRLATYALKAMEQEGWMNYNEQVFIPASVGFITNKDWLYDFEEMHADLEPLIKTLLRTYEGIFDQPVPISEKNIAYLMRSDVETVKLQLRKLHGYAIIEYMPQKDTPQLYLRLNRVRTEELRIDMVQFNKRKQLFEARLDTLLHYIEERKQCRSQQIAQYFGDREADVCGVCDICLDKQKQPLTAEELSQIHQQIRVVIRQRSSTPEQLMAALPGIQKHKLREAIAFLQSEEKINVNAKGEISDRC</sequence>
<accession>A0A4Q7MRG6</accession>
<dbReference type="PANTHER" id="PTHR13710:SF105">
    <property type="entry name" value="ATP-DEPENDENT DNA HELICASE Q1"/>
    <property type="match status" value="1"/>
</dbReference>
<dbReference type="PROSITE" id="PS51194">
    <property type="entry name" value="HELICASE_CTER"/>
    <property type="match status" value="1"/>
</dbReference>
<dbReference type="GO" id="GO:0009378">
    <property type="term" value="F:four-way junction helicase activity"/>
    <property type="evidence" value="ECO:0007669"/>
    <property type="project" value="TreeGrafter"/>
</dbReference>
<keyword evidence="4" id="KW-0378">Hydrolase</keyword>
<dbReference type="AlphaFoldDB" id="A0A4Q7MRG6"/>
<dbReference type="FunFam" id="3.40.50.300:FF:001389">
    <property type="entry name" value="ATP-dependent DNA helicase RecQ"/>
    <property type="match status" value="1"/>
</dbReference>
<evidence type="ECO:0000256" key="5">
    <source>
        <dbReference type="ARBA" id="ARBA00022806"/>
    </source>
</evidence>
<protein>
    <recommendedName>
        <fullName evidence="11">ATP-dependent DNA helicase RecQ</fullName>
        <ecNumber evidence="10">5.6.2.4</ecNumber>
    </recommendedName>
    <alternativeName>
        <fullName evidence="12">DNA 3'-5' helicase RecQ</fullName>
    </alternativeName>
</protein>
<dbReference type="GO" id="GO:0006281">
    <property type="term" value="P:DNA repair"/>
    <property type="evidence" value="ECO:0007669"/>
    <property type="project" value="TreeGrafter"/>
</dbReference>
<evidence type="ECO:0000256" key="6">
    <source>
        <dbReference type="ARBA" id="ARBA00022840"/>
    </source>
</evidence>
<keyword evidence="6" id="KW-0067">ATP-binding</keyword>
<dbReference type="Pfam" id="PF00270">
    <property type="entry name" value="DEAD"/>
    <property type="match status" value="1"/>
</dbReference>